<evidence type="ECO:0000259" key="1">
    <source>
        <dbReference type="Pfam" id="PF13193"/>
    </source>
</evidence>
<dbReference type="InterPro" id="IPR045851">
    <property type="entry name" value="AMP-bd_C_sf"/>
</dbReference>
<dbReference type="AlphaFoldDB" id="A0A6G3WS67"/>
<dbReference type="PANTHER" id="PTHR45527:SF1">
    <property type="entry name" value="FATTY ACID SYNTHASE"/>
    <property type="match status" value="1"/>
</dbReference>
<accession>A0A6G3WS67</accession>
<dbReference type="Gene3D" id="3.30.300.30">
    <property type="match status" value="1"/>
</dbReference>
<dbReference type="GO" id="GO:0043041">
    <property type="term" value="P:amino acid activation for nonribosomal peptide biosynthetic process"/>
    <property type="evidence" value="ECO:0007669"/>
    <property type="project" value="TreeGrafter"/>
</dbReference>
<organism evidence="2">
    <name type="scientific">Streptomyces sp. SID7499</name>
    <dbReference type="NCBI Taxonomy" id="2706086"/>
    <lineage>
        <taxon>Bacteria</taxon>
        <taxon>Bacillati</taxon>
        <taxon>Actinomycetota</taxon>
        <taxon>Actinomycetes</taxon>
        <taxon>Kitasatosporales</taxon>
        <taxon>Streptomycetaceae</taxon>
        <taxon>Streptomyces</taxon>
    </lineage>
</organism>
<dbReference type="Pfam" id="PF13193">
    <property type="entry name" value="AMP-binding_C"/>
    <property type="match status" value="1"/>
</dbReference>
<reference evidence="2" key="1">
    <citation type="submission" date="2020-01" db="EMBL/GenBank/DDBJ databases">
        <title>Insect and environment-associated Actinomycetes.</title>
        <authorList>
            <person name="Currrie C."/>
            <person name="Chevrette M."/>
            <person name="Carlson C."/>
            <person name="Stubbendieck R."/>
            <person name="Wendt-Pienkowski E."/>
        </authorList>
    </citation>
    <scope>NUCLEOTIDE SEQUENCE</scope>
    <source>
        <strain evidence="2">SID7499</strain>
    </source>
</reference>
<dbReference type="InterPro" id="IPR025110">
    <property type="entry name" value="AMP-bd_C"/>
</dbReference>
<dbReference type="Gene3D" id="2.30.38.10">
    <property type="entry name" value="Luciferase, Domain 3"/>
    <property type="match status" value="1"/>
</dbReference>
<protein>
    <submittedName>
        <fullName evidence="2">AMP-binding protein</fullName>
    </submittedName>
</protein>
<feature type="non-terminal residue" evidence="2">
    <location>
        <position position="137"/>
    </location>
</feature>
<sequence>PGLTASRFVADPFASDGSRLYRTGDLARYAPDGSLDFLGRADNQVKIRGMRLELEDVEASLAEHPGVRHCCVVAKKNSVGGTYLVGYVIPSGGHQDLGADDVKLWAVANMVEYMVPTHLVVMEEFPLTANGKLDRKA</sequence>
<gene>
    <name evidence="2" type="ORF">G3M58_18165</name>
</gene>
<name>A0A6G3WS67_9ACTN</name>
<dbReference type="GO" id="GO:0031177">
    <property type="term" value="F:phosphopantetheine binding"/>
    <property type="evidence" value="ECO:0007669"/>
    <property type="project" value="TreeGrafter"/>
</dbReference>
<evidence type="ECO:0000313" key="2">
    <source>
        <dbReference type="EMBL" id="NEE08369.1"/>
    </source>
</evidence>
<dbReference type="EMBL" id="JAAGMN010001775">
    <property type="protein sequence ID" value="NEE08369.1"/>
    <property type="molecule type" value="Genomic_DNA"/>
</dbReference>
<comment type="caution">
    <text evidence="2">The sequence shown here is derived from an EMBL/GenBank/DDBJ whole genome shotgun (WGS) entry which is preliminary data.</text>
</comment>
<dbReference type="PANTHER" id="PTHR45527">
    <property type="entry name" value="NONRIBOSOMAL PEPTIDE SYNTHETASE"/>
    <property type="match status" value="1"/>
</dbReference>
<dbReference type="GO" id="GO:0044550">
    <property type="term" value="P:secondary metabolite biosynthetic process"/>
    <property type="evidence" value="ECO:0007669"/>
    <property type="project" value="TreeGrafter"/>
</dbReference>
<dbReference type="GO" id="GO:0005829">
    <property type="term" value="C:cytosol"/>
    <property type="evidence" value="ECO:0007669"/>
    <property type="project" value="TreeGrafter"/>
</dbReference>
<dbReference type="SUPFAM" id="SSF56801">
    <property type="entry name" value="Acetyl-CoA synthetase-like"/>
    <property type="match status" value="1"/>
</dbReference>
<feature type="non-terminal residue" evidence="2">
    <location>
        <position position="1"/>
    </location>
</feature>
<feature type="domain" description="AMP-binding enzyme C-terminal" evidence="1">
    <location>
        <begin position="57"/>
        <end position="132"/>
    </location>
</feature>
<proteinExistence type="predicted"/>